<dbReference type="PANTHER" id="PTHR11371:SF31">
    <property type="entry name" value="EXTRACELLULAR NUCLEASE"/>
    <property type="match status" value="1"/>
</dbReference>
<accession>D1AKL2</accession>
<keyword evidence="2" id="KW-0540">Nuclease</keyword>
<evidence type="ECO:0000313" key="5">
    <source>
        <dbReference type="EMBL" id="ACZ09128.1"/>
    </source>
</evidence>
<dbReference type="InterPro" id="IPR005135">
    <property type="entry name" value="Endo/exonuclease/phosphatase"/>
</dbReference>
<dbReference type="STRING" id="526218.Sterm_2274"/>
<evidence type="ECO:0000313" key="6">
    <source>
        <dbReference type="Proteomes" id="UP000000845"/>
    </source>
</evidence>
<dbReference type="eggNOG" id="COG2374">
    <property type="taxonomic scope" value="Bacteria"/>
</dbReference>
<evidence type="ECO:0000256" key="3">
    <source>
        <dbReference type="ARBA" id="ARBA00022801"/>
    </source>
</evidence>
<protein>
    <submittedName>
        <fullName evidence="5">Deoxyribonuclease I-like protein</fullName>
    </submittedName>
</protein>
<dbReference type="InterPro" id="IPR036691">
    <property type="entry name" value="Endo/exonu/phosph_ase_sf"/>
</dbReference>
<dbReference type="KEGG" id="str:Sterm_2274"/>
<dbReference type="RefSeq" id="WP_012861722.1">
    <property type="nucleotide sequence ID" value="NC_013517.1"/>
</dbReference>
<evidence type="ECO:0000256" key="1">
    <source>
        <dbReference type="ARBA" id="ARBA00007359"/>
    </source>
</evidence>
<dbReference type="Pfam" id="PF03372">
    <property type="entry name" value="Exo_endo_phos"/>
    <property type="match status" value="1"/>
</dbReference>
<dbReference type="SUPFAM" id="SSF56219">
    <property type="entry name" value="DNase I-like"/>
    <property type="match status" value="1"/>
</dbReference>
<dbReference type="InterPro" id="IPR016202">
    <property type="entry name" value="DNase_I"/>
</dbReference>
<name>D1AKL2_SEBTE</name>
<dbReference type="Proteomes" id="UP000000845">
    <property type="component" value="Chromosome"/>
</dbReference>
<evidence type="ECO:0000259" key="4">
    <source>
        <dbReference type="Pfam" id="PF03372"/>
    </source>
</evidence>
<dbReference type="GO" id="GO:0004536">
    <property type="term" value="F:DNA nuclease activity"/>
    <property type="evidence" value="ECO:0007669"/>
    <property type="project" value="InterPro"/>
</dbReference>
<dbReference type="EMBL" id="CP001739">
    <property type="protein sequence ID" value="ACZ09128.1"/>
    <property type="molecule type" value="Genomic_DNA"/>
</dbReference>
<dbReference type="AlphaFoldDB" id="D1AKL2"/>
<dbReference type="CDD" id="cd10283">
    <property type="entry name" value="MnuA_DNase1-like"/>
    <property type="match status" value="1"/>
</dbReference>
<keyword evidence="6" id="KW-1185">Reference proteome</keyword>
<dbReference type="GO" id="GO:0016787">
    <property type="term" value="F:hydrolase activity"/>
    <property type="evidence" value="ECO:0007669"/>
    <property type="project" value="UniProtKB-KW"/>
</dbReference>
<reference evidence="5 6" key="2">
    <citation type="journal article" date="2010" name="Stand. Genomic Sci.">
        <title>Complete genome sequence of Sebaldella termitidis type strain (NCTC 11300).</title>
        <authorList>
            <person name="Harmon-Smith M."/>
            <person name="Celia L."/>
            <person name="Chertkov O."/>
            <person name="Lapidus A."/>
            <person name="Copeland A."/>
            <person name="Glavina Del Rio T."/>
            <person name="Nolan M."/>
            <person name="Lucas S."/>
            <person name="Tice H."/>
            <person name="Cheng J.F."/>
            <person name="Han C."/>
            <person name="Detter J.C."/>
            <person name="Bruce D."/>
            <person name="Goodwin L."/>
            <person name="Pitluck S."/>
            <person name="Pati A."/>
            <person name="Liolios K."/>
            <person name="Ivanova N."/>
            <person name="Mavromatis K."/>
            <person name="Mikhailova N."/>
            <person name="Chen A."/>
            <person name="Palaniappan K."/>
            <person name="Land M."/>
            <person name="Hauser L."/>
            <person name="Chang Y.J."/>
            <person name="Jeffries C.D."/>
            <person name="Brettin T."/>
            <person name="Goker M."/>
            <person name="Beck B."/>
            <person name="Bristow J."/>
            <person name="Eisen J.A."/>
            <person name="Markowitz V."/>
            <person name="Hugenholtz P."/>
            <person name="Kyrpides N.C."/>
            <person name="Klenk H.P."/>
            <person name="Chen F."/>
        </authorList>
    </citation>
    <scope>NUCLEOTIDE SEQUENCE [LARGE SCALE GENOMIC DNA]</scope>
    <source>
        <strain evidence="6">ATCC 33386 / NCTC 11300</strain>
    </source>
</reference>
<feature type="domain" description="Endonuclease/exonuclease/phosphatase" evidence="4">
    <location>
        <begin position="24"/>
        <end position="201"/>
    </location>
</feature>
<keyword evidence="3" id="KW-0378">Hydrolase</keyword>
<comment type="similarity">
    <text evidence="1">Belongs to the DNase I family.</text>
</comment>
<dbReference type="HOGENOM" id="CLU_989626_0_0_0"/>
<sequence>MRYIILFFILFSSLFPENTVLIASFNTLRLGKNKKDYYQVSKVLSKFDLVGLQEVMNENGLKILKGNLEKITGKKWEYHISEKPAGSGEYKEYFAYIWQKEKVSLKEPAGYYQEEKPSDFEREPYGVWFKAGEFDFVYVLAHSVYGKKERERILEASRYILVYNFFRKMVPLEKDVIIAGDFNLPANNRGFRKLTVHPEQIEYVLNPDEDLTTLGKKSLVNSYDNFFISRKHTKEFTGRYGVYNYIKIIMKR</sequence>
<dbReference type="SMART" id="SM00476">
    <property type="entry name" value="DNaseIc"/>
    <property type="match status" value="1"/>
</dbReference>
<evidence type="ECO:0000256" key="2">
    <source>
        <dbReference type="ARBA" id="ARBA00022722"/>
    </source>
</evidence>
<proteinExistence type="inferred from homology"/>
<organism evidence="5 6">
    <name type="scientific">Sebaldella termitidis (strain ATCC 33386 / NCTC 11300)</name>
    <dbReference type="NCBI Taxonomy" id="526218"/>
    <lineage>
        <taxon>Bacteria</taxon>
        <taxon>Fusobacteriati</taxon>
        <taxon>Fusobacteriota</taxon>
        <taxon>Fusobacteriia</taxon>
        <taxon>Fusobacteriales</taxon>
        <taxon>Leptotrichiaceae</taxon>
        <taxon>Sebaldella</taxon>
    </lineage>
</organism>
<dbReference type="GO" id="GO:0006308">
    <property type="term" value="P:DNA catabolic process"/>
    <property type="evidence" value="ECO:0007669"/>
    <property type="project" value="InterPro"/>
</dbReference>
<reference evidence="6" key="1">
    <citation type="submission" date="2009-09" db="EMBL/GenBank/DDBJ databases">
        <title>The complete chromosome of Sebaldella termitidis ATCC 33386.</title>
        <authorList>
            <consortium name="US DOE Joint Genome Institute (JGI-PGF)"/>
            <person name="Lucas S."/>
            <person name="Copeland A."/>
            <person name="Lapidus A."/>
            <person name="Glavina del Rio T."/>
            <person name="Dalin E."/>
            <person name="Tice H."/>
            <person name="Bruce D."/>
            <person name="Goodwin L."/>
            <person name="Pitluck S."/>
            <person name="Kyrpides N."/>
            <person name="Mavromatis K."/>
            <person name="Ivanova N."/>
            <person name="Mikhailova N."/>
            <person name="Sims D."/>
            <person name="Meincke L."/>
            <person name="Brettin T."/>
            <person name="Detter J.C."/>
            <person name="Han C."/>
            <person name="Larimer F."/>
            <person name="Land M."/>
            <person name="Hauser L."/>
            <person name="Markowitz V."/>
            <person name="Cheng J.F."/>
            <person name="Hugenholtz P."/>
            <person name="Woyke T."/>
            <person name="Wu D."/>
            <person name="Eisen J.A."/>
        </authorList>
    </citation>
    <scope>NUCLEOTIDE SEQUENCE [LARGE SCALE GENOMIC DNA]</scope>
    <source>
        <strain evidence="6">ATCC 33386 / NCTC 11300</strain>
    </source>
</reference>
<gene>
    <name evidence="5" type="ordered locus">Sterm_2274</name>
</gene>
<dbReference type="Gene3D" id="3.60.10.10">
    <property type="entry name" value="Endonuclease/exonuclease/phosphatase"/>
    <property type="match status" value="1"/>
</dbReference>
<dbReference type="PANTHER" id="PTHR11371">
    <property type="entry name" value="DEOXYRIBONUCLEASE"/>
    <property type="match status" value="1"/>
</dbReference>